<dbReference type="AlphaFoldDB" id="A0A553QEM4"/>
<sequence length="256" mass="27180">MRRSLDGASSAEAITGGGGLEAGEILSYLQTILLFLSDPSQFPGSVTICKSALVWSMTTSCSPEMIKSSLEEIVCVCSLEPVSHDEDRLLGLSSVICSGFGGSPGLAQGYLGDQVQCSSSLFSSGARGERKGGPPQASDHLWYASHSSLLIILIRIFTVWECFSMSCSLLFIVNTSGGGGSCICGESAAGASSELLMRVKVSELSPYAVGRGTFFSGGLITLDDHHWILGLVQMILLFWRCAVLRLLKGVKLILRK</sequence>
<proteinExistence type="predicted"/>
<accession>A0A553QEM4</accession>
<gene>
    <name evidence="2" type="ORF">DNTS_018302</name>
</gene>
<comment type="caution">
    <text evidence="2">The sequence shown here is derived from an EMBL/GenBank/DDBJ whole genome shotgun (WGS) entry which is preliminary data.</text>
</comment>
<organism evidence="2 3">
    <name type="scientific">Danionella cerebrum</name>
    <dbReference type="NCBI Taxonomy" id="2873325"/>
    <lineage>
        <taxon>Eukaryota</taxon>
        <taxon>Metazoa</taxon>
        <taxon>Chordata</taxon>
        <taxon>Craniata</taxon>
        <taxon>Vertebrata</taxon>
        <taxon>Euteleostomi</taxon>
        <taxon>Actinopterygii</taxon>
        <taxon>Neopterygii</taxon>
        <taxon>Teleostei</taxon>
        <taxon>Ostariophysi</taxon>
        <taxon>Cypriniformes</taxon>
        <taxon>Danionidae</taxon>
        <taxon>Danioninae</taxon>
        <taxon>Danionella</taxon>
    </lineage>
</organism>
<evidence type="ECO:0000313" key="3">
    <source>
        <dbReference type="Proteomes" id="UP000316079"/>
    </source>
</evidence>
<keyword evidence="1" id="KW-0812">Transmembrane</keyword>
<dbReference type="EMBL" id="SRMA01026048">
    <property type="protein sequence ID" value="TRY88390.1"/>
    <property type="molecule type" value="Genomic_DNA"/>
</dbReference>
<keyword evidence="1" id="KW-1133">Transmembrane helix</keyword>
<dbReference type="EMBL" id="SRMA01026048">
    <property type="protein sequence ID" value="TRY88391.1"/>
    <property type="molecule type" value="Genomic_DNA"/>
</dbReference>
<keyword evidence="3" id="KW-1185">Reference proteome</keyword>
<keyword evidence="1" id="KW-0472">Membrane</keyword>
<evidence type="ECO:0000313" key="2">
    <source>
        <dbReference type="EMBL" id="TRY88390.1"/>
    </source>
</evidence>
<dbReference type="Proteomes" id="UP000316079">
    <property type="component" value="Unassembled WGS sequence"/>
</dbReference>
<evidence type="ECO:0000256" key="1">
    <source>
        <dbReference type="SAM" id="Phobius"/>
    </source>
</evidence>
<reference evidence="2" key="2">
    <citation type="submission" date="2019-04" db="EMBL/GenBank/DDBJ databases">
        <authorList>
            <person name="Kadobianskyi M."/>
            <person name="Schulze L."/>
            <person name="Schuelke M."/>
            <person name="Judkewitz B."/>
        </authorList>
    </citation>
    <scope>NUCLEOTIDE SEQUENCE</scope>
    <source>
        <strain evidence="2">Bolton</strain>
        <tissue evidence="2">Whole-body</tissue>
    </source>
</reference>
<reference evidence="2 3" key="1">
    <citation type="journal article" date="2019" name="Sci. Data">
        <title>Hybrid genome assembly and annotation of Danionella translucida.</title>
        <authorList>
            <person name="Kadobianskyi M."/>
            <person name="Schulze L."/>
            <person name="Schuelke M."/>
            <person name="Judkewitz B."/>
        </authorList>
    </citation>
    <scope>NUCLEOTIDE SEQUENCE [LARGE SCALE GENOMIC DNA]</scope>
    <source>
        <strain evidence="2 3">Bolton</strain>
    </source>
</reference>
<feature type="transmembrane region" description="Helical" evidence="1">
    <location>
        <begin position="149"/>
        <end position="173"/>
    </location>
</feature>
<name>A0A553QEM4_9TELE</name>
<protein>
    <submittedName>
        <fullName evidence="2">Uncharacterized protein</fullName>
    </submittedName>
</protein>
<feature type="transmembrane region" description="Helical" evidence="1">
    <location>
        <begin position="227"/>
        <end position="247"/>
    </location>
</feature>